<dbReference type="Proteomes" id="UP000078284">
    <property type="component" value="Chromosome 5"/>
</dbReference>
<dbReference type="EMBL" id="LUHQ01000005">
    <property type="protein sequence ID" value="OAO94391.1"/>
    <property type="molecule type" value="Genomic_DNA"/>
</dbReference>
<accession>A0A178UP24</accession>
<sequence>MKNNLERAKLMVSSTVFSWLLLCLFAVTTSVSVQPTCTFPAIYNFGDSNSDTGGISAAFEPIRDPYGQGFFHRPAGRDSDGRLTIDFIAERLGLPYLSAYLNSLGSNFRHGANFATGGSTIRRQNETIFQYGISPFSLDMQIAQFDQFKARSALLFTQSQLRLLVDL</sequence>
<feature type="signal peptide" evidence="3">
    <location>
        <begin position="1"/>
        <end position="30"/>
    </location>
</feature>
<dbReference type="PANTHER" id="PTHR22835:SF219">
    <property type="entry name" value="GDSL-LIKE LIPASE_ACYLHYDROLASE"/>
    <property type="match status" value="1"/>
</dbReference>
<dbReference type="Gene3D" id="3.40.50.1110">
    <property type="entry name" value="SGNH hydrolase"/>
    <property type="match status" value="1"/>
</dbReference>
<dbReference type="Pfam" id="PF00657">
    <property type="entry name" value="Lipase_GDSL"/>
    <property type="match status" value="1"/>
</dbReference>
<dbReference type="GO" id="GO:0016788">
    <property type="term" value="F:hydrolase activity, acting on ester bonds"/>
    <property type="evidence" value="ECO:0007669"/>
    <property type="project" value="InterPro"/>
</dbReference>
<dbReference type="InterPro" id="IPR036514">
    <property type="entry name" value="SGNH_hydro_sf"/>
</dbReference>
<evidence type="ECO:0000313" key="5">
    <source>
        <dbReference type="Proteomes" id="UP000078284"/>
    </source>
</evidence>
<name>A0A178UP24_ARATH</name>
<reference evidence="5" key="1">
    <citation type="journal article" date="2016" name="Proc. Natl. Acad. Sci. U.S.A.">
        <title>Chromosome-level assembly of Arabidopsis thaliana Ler reveals the extent of translocation and inversion polymorphisms.</title>
        <authorList>
            <person name="Zapata L."/>
            <person name="Ding J."/>
            <person name="Willing E.M."/>
            <person name="Hartwig B."/>
            <person name="Bezdan D."/>
            <person name="Jiao W.B."/>
            <person name="Patel V."/>
            <person name="Velikkakam James G."/>
            <person name="Koornneef M."/>
            <person name="Ossowski S."/>
            <person name="Schneeberger K."/>
        </authorList>
    </citation>
    <scope>NUCLEOTIDE SEQUENCE [LARGE SCALE GENOMIC DNA]</scope>
    <source>
        <strain evidence="5">cv. Landsberg erecta</strain>
    </source>
</reference>
<evidence type="ECO:0000313" key="4">
    <source>
        <dbReference type="EMBL" id="OAO94391.1"/>
    </source>
</evidence>
<gene>
    <name evidence="4" type="ordered locus">AXX17_At5g13940</name>
</gene>
<protein>
    <recommendedName>
        <fullName evidence="6">GDSL esterase/lipase</fullName>
    </recommendedName>
</protein>
<dbReference type="ExpressionAtlas" id="A0A178UP24">
    <property type="expression patterns" value="baseline and differential"/>
</dbReference>
<dbReference type="AlphaFoldDB" id="A0A178UP24"/>
<proteinExistence type="inferred from homology"/>
<organism evidence="4 5">
    <name type="scientific">Arabidopsis thaliana</name>
    <name type="common">Mouse-ear cress</name>
    <dbReference type="NCBI Taxonomy" id="3702"/>
    <lineage>
        <taxon>Eukaryota</taxon>
        <taxon>Viridiplantae</taxon>
        <taxon>Streptophyta</taxon>
        <taxon>Embryophyta</taxon>
        <taxon>Tracheophyta</taxon>
        <taxon>Spermatophyta</taxon>
        <taxon>Magnoliopsida</taxon>
        <taxon>eudicotyledons</taxon>
        <taxon>Gunneridae</taxon>
        <taxon>Pentapetalae</taxon>
        <taxon>rosids</taxon>
        <taxon>malvids</taxon>
        <taxon>Brassicales</taxon>
        <taxon>Brassicaceae</taxon>
        <taxon>Camelineae</taxon>
        <taxon>Arabidopsis</taxon>
    </lineage>
</organism>
<keyword evidence="2" id="KW-0325">Glycoprotein</keyword>
<feature type="chain" id="PRO_5008094142" description="GDSL esterase/lipase" evidence="3">
    <location>
        <begin position="31"/>
        <end position="167"/>
    </location>
</feature>
<evidence type="ECO:0000256" key="2">
    <source>
        <dbReference type="ARBA" id="ARBA00023180"/>
    </source>
</evidence>
<keyword evidence="3" id="KW-0732">Signal</keyword>
<evidence type="ECO:0000256" key="3">
    <source>
        <dbReference type="SAM" id="SignalP"/>
    </source>
</evidence>
<evidence type="ECO:0000256" key="1">
    <source>
        <dbReference type="ARBA" id="ARBA00008668"/>
    </source>
</evidence>
<evidence type="ECO:0008006" key="6">
    <source>
        <dbReference type="Google" id="ProtNLM"/>
    </source>
</evidence>
<comment type="similarity">
    <text evidence="1">Belongs to the 'GDSL' lipolytic enzyme family.</text>
</comment>
<dbReference type="InterPro" id="IPR001087">
    <property type="entry name" value="GDSL"/>
</dbReference>
<comment type="caution">
    <text evidence="4">The sequence shown here is derived from an EMBL/GenBank/DDBJ whole genome shotgun (WGS) entry which is preliminary data.</text>
</comment>
<dbReference type="PANTHER" id="PTHR22835">
    <property type="entry name" value="ZINC FINGER FYVE DOMAIN CONTAINING PROTEIN"/>
    <property type="match status" value="1"/>
</dbReference>